<evidence type="ECO:0000313" key="4">
    <source>
        <dbReference type="Proteomes" id="UP000078559"/>
    </source>
</evidence>
<evidence type="ECO:0000256" key="1">
    <source>
        <dbReference type="SAM" id="MobiDB-lite"/>
    </source>
</evidence>
<accession>A0A194W5H3</accession>
<keyword evidence="2" id="KW-0472">Membrane</keyword>
<evidence type="ECO:0000256" key="2">
    <source>
        <dbReference type="SAM" id="Phobius"/>
    </source>
</evidence>
<feature type="compositionally biased region" description="Basic and acidic residues" evidence="1">
    <location>
        <begin position="122"/>
        <end position="133"/>
    </location>
</feature>
<dbReference type="AlphaFoldDB" id="A0A194W5H3"/>
<evidence type="ECO:0000313" key="3">
    <source>
        <dbReference type="EMBL" id="KUI71781.1"/>
    </source>
</evidence>
<feature type="region of interest" description="Disordered" evidence="1">
    <location>
        <begin position="114"/>
        <end position="172"/>
    </location>
</feature>
<reference evidence="3" key="1">
    <citation type="submission" date="2014-12" db="EMBL/GenBank/DDBJ databases">
        <title>Genome Sequence of Valsa Canker Pathogens Uncovers a Specific Adaption of Colonization on Woody Bark.</title>
        <authorList>
            <person name="Yin Z."/>
            <person name="Liu H."/>
            <person name="Gao X."/>
            <person name="Li Z."/>
            <person name="Song N."/>
            <person name="Ke X."/>
            <person name="Dai Q."/>
            <person name="Wu Y."/>
            <person name="Sun Y."/>
            <person name="Xu J.-R."/>
            <person name="Kang Z.K."/>
            <person name="Wang L."/>
            <person name="Huang L."/>
        </authorList>
    </citation>
    <scope>NUCLEOTIDE SEQUENCE [LARGE SCALE GENOMIC DNA]</scope>
    <source>
        <strain evidence="3">03-8</strain>
    </source>
</reference>
<gene>
    <name evidence="3" type="ORF">VM1G_07116</name>
</gene>
<proteinExistence type="predicted"/>
<dbReference type="EMBL" id="CM003104">
    <property type="protein sequence ID" value="KUI71781.1"/>
    <property type="molecule type" value="Genomic_DNA"/>
</dbReference>
<keyword evidence="2" id="KW-0812">Transmembrane</keyword>
<organism evidence="3 4">
    <name type="scientific">Cytospora mali</name>
    <name type="common">Apple Valsa canker fungus</name>
    <name type="synonym">Valsa mali</name>
    <dbReference type="NCBI Taxonomy" id="578113"/>
    <lineage>
        <taxon>Eukaryota</taxon>
        <taxon>Fungi</taxon>
        <taxon>Dikarya</taxon>
        <taxon>Ascomycota</taxon>
        <taxon>Pezizomycotina</taxon>
        <taxon>Sordariomycetes</taxon>
        <taxon>Sordariomycetidae</taxon>
        <taxon>Diaporthales</taxon>
        <taxon>Cytosporaceae</taxon>
        <taxon>Cytospora</taxon>
    </lineage>
</organism>
<feature type="transmembrane region" description="Helical" evidence="2">
    <location>
        <begin position="6"/>
        <end position="31"/>
    </location>
</feature>
<sequence>MFSKGLFIIIVPCLAILILIFWAWFPFWVFVKAYRMILGINPPEDSPTPIYAKEDDPAESVQTPVIRQPVIQKPVVKPTAFDPEFFQNNNFLKFDPKEAKRRLVFKNMAEKEEYKARKRHKEHSDEVEIRAPQEEVENSGSRGAQRTDNHSSDVRDVQKPEAAVASNQEIDP</sequence>
<name>A0A194W5H3_CYTMA</name>
<protein>
    <submittedName>
        <fullName evidence="3">Uncharacterized protein</fullName>
    </submittedName>
</protein>
<dbReference type="OrthoDB" id="10470201at2759"/>
<dbReference type="Proteomes" id="UP000078559">
    <property type="component" value="Chromosome 7"/>
</dbReference>
<keyword evidence="2" id="KW-1133">Transmembrane helix</keyword>
<feature type="compositionally biased region" description="Basic and acidic residues" evidence="1">
    <location>
        <begin position="145"/>
        <end position="159"/>
    </location>
</feature>
<keyword evidence="4" id="KW-1185">Reference proteome</keyword>